<feature type="signal peptide" evidence="1">
    <location>
        <begin position="1"/>
        <end position="24"/>
    </location>
</feature>
<sequence>MENFLHSLCSSMLIVISISGGCCTAYNYGYGNNVCRGGRYPVRWNPCIYLCINNNVGRYRNYPDGTQCFFIVNRRTVSGRCFEGQCYRGATRPPPKKHCNHPYKGKGYAPNCQYPCPDDKRRTGSYPSGTPCIKVNSDGKREGAPGVCRNGDCITFELLDDQKELQKVFSQEYKNCTDKEHLTRNVLHDCNWYCQKGKEWYYGHYNSNSTCQRPGIRNLGWCCKGKCHKERGCAGMKKFS</sequence>
<dbReference type="AlphaFoldDB" id="A0A131Z8D7"/>
<evidence type="ECO:0000313" key="2">
    <source>
        <dbReference type="EMBL" id="JAP86726.1"/>
    </source>
</evidence>
<protein>
    <submittedName>
        <fullName evidence="2">Basic tail secreted protein</fullName>
    </submittedName>
</protein>
<dbReference type="EMBL" id="GEDV01001831">
    <property type="protein sequence ID" value="JAP86726.1"/>
    <property type="molecule type" value="Transcribed_RNA"/>
</dbReference>
<evidence type="ECO:0000256" key="1">
    <source>
        <dbReference type="SAM" id="SignalP"/>
    </source>
</evidence>
<name>A0A131Z8D7_RHIAP</name>
<feature type="chain" id="PRO_5007287018" evidence="1">
    <location>
        <begin position="25"/>
        <end position="240"/>
    </location>
</feature>
<organism evidence="2">
    <name type="scientific">Rhipicephalus appendiculatus</name>
    <name type="common">Brown ear tick</name>
    <dbReference type="NCBI Taxonomy" id="34631"/>
    <lineage>
        <taxon>Eukaryota</taxon>
        <taxon>Metazoa</taxon>
        <taxon>Ecdysozoa</taxon>
        <taxon>Arthropoda</taxon>
        <taxon>Chelicerata</taxon>
        <taxon>Arachnida</taxon>
        <taxon>Acari</taxon>
        <taxon>Parasitiformes</taxon>
        <taxon>Ixodida</taxon>
        <taxon>Ixodoidea</taxon>
        <taxon>Ixodidae</taxon>
        <taxon>Rhipicephalinae</taxon>
        <taxon>Rhipicephalus</taxon>
        <taxon>Rhipicephalus</taxon>
    </lineage>
</organism>
<accession>A0A131Z8D7</accession>
<reference evidence="2" key="1">
    <citation type="journal article" date="2016" name="Ticks Tick Borne Dis.">
        <title>De novo assembly and annotation of the salivary gland transcriptome of Rhipicephalus appendiculatus male and female ticks during blood feeding.</title>
        <authorList>
            <person name="de Castro M.H."/>
            <person name="de Klerk D."/>
            <person name="Pienaar R."/>
            <person name="Latif A.A."/>
            <person name="Rees D.J."/>
            <person name="Mans B.J."/>
        </authorList>
    </citation>
    <scope>NUCLEOTIDE SEQUENCE</scope>
    <source>
        <tissue evidence="2">Salivary glands</tissue>
    </source>
</reference>
<proteinExistence type="predicted"/>
<keyword evidence="1" id="KW-0732">Signal</keyword>